<feature type="compositionally biased region" description="Polar residues" evidence="1">
    <location>
        <begin position="49"/>
        <end position="62"/>
    </location>
</feature>
<evidence type="ECO:0000313" key="2">
    <source>
        <dbReference type="EMBL" id="CAK5278121.1"/>
    </source>
</evidence>
<gene>
    <name evidence="2" type="ORF">MYCIT1_LOCUS27402</name>
</gene>
<evidence type="ECO:0000256" key="1">
    <source>
        <dbReference type="SAM" id="MobiDB-lite"/>
    </source>
</evidence>
<comment type="caution">
    <text evidence="2">The sequence shown here is derived from an EMBL/GenBank/DDBJ whole genome shotgun (WGS) entry which is preliminary data.</text>
</comment>
<accession>A0AAD2HLD5</accession>
<reference evidence="2" key="1">
    <citation type="submission" date="2023-11" db="EMBL/GenBank/DDBJ databases">
        <authorList>
            <person name="De Vega J J."/>
            <person name="De Vega J J."/>
        </authorList>
    </citation>
    <scope>NUCLEOTIDE SEQUENCE</scope>
</reference>
<feature type="region of interest" description="Disordered" evidence="1">
    <location>
        <begin position="48"/>
        <end position="89"/>
    </location>
</feature>
<dbReference type="AlphaFoldDB" id="A0AAD2HLD5"/>
<evidence type="ECO:0000313" key="3">
    <source>
        <dbReference type="Proteomes" id="UP001295794"/>
    </source>
</evidence>
<protein>
    <submittedName>
        <fullName evidence="2">Uncharacterized protein</fullName>
    </submittedName>
</protein>
<keyword evidence="3" id="KW-1185">Reference proteome</keyword>
<proteinExistence type="predicted"/>
<name>A0AAD2HLD5_9AGAR</name>
<feature type="compositionally biased region" description="Low complexity" evidence="1">
    <location>
        <begin position="63"/>
        <end position="72"/>
    </location>
</feature>
<dbReference type="Proteomes" id="UP001295794">
    <property type="component" value="Unassembled WGS sequence"/>
</dbReference>
<organism evidence="2 3">
    <name type="scientific">Mycena citricolor</name>
    <dbReference type="NCBI Taxonomy" id="2018698"/>
    <lineage>
        <taxon>Eukaryota</taxon>
        <taxon>Fungi</taxon>
        <taxon>Dikarya</taxon>
        <taxon>Basidiomycota</taxon>
        <taxon>Agaricomycotina</taxon>
        <taxon>Agaricomycetes</taxon>
        <taxon>Agaricomycetidae</taxon>
        <taxon>Agaricales</taxon>
        <taxon>Marasmiineae</taxon>
        <taxon>Mycenaceae</taxon>
        <taxon>Mycena</taxon>
    </lineage>
</organism>
<dbReference type="EMBL" id="CAVNYO010000421">
    <property type="protein sequence ID" value="CAK5278121.1"/>
    <property type="molecule type" value="Genomic_DNA"/>
</dbReference>
<sequence length="144" mass="15410">MLSALMTNNDSAWLISVCISTRPTIFPFLSYNERTLLSEWKPQHVAQLCGSTHPKSGNPQTGSSPASSGSISDPLATATRSCSAGRMARGGSNVQTIRGRLRDAVCVALGKIAVDRCSRRMRLGRARRRLASCCVRGTGRIGGM</sequence>